<gene>
    <name evidence="2" type="ORF">MNBD_GAMMA04-1103</name>
</gene>
<feature type="domain" description="RmlD-like substrate binding" evidence="1">
    <location>
        <begin position="9"/>
        <end position="199"/>
    </location>
</feature>
<dbReference type="PANTHER" id="PTHR10491">
    <property type="entry name" value="DTDP-4-DEHYDRORHAMNOSE REDUCTASE"/>
    <property type="match status" value="1"/>
</dbReference>
<dbReference type="Pfam" id="PF04321">
    <property type="entry name" value="RmlD_sub_bind"/>
    <property type="match status" value="1"/>
</dbReference>
<dbReference type="EC" id="1.1.1.133" evidence="2"/>
<dbReference type="SUPFAM" id="SSF51735">
    <property type="entry name" value="NAD(P)-binding Rossmann-fold domains"/>
    <property type="match status" value="1"/>
</dbReference>
<dbReference type="GO" id="GO:0005829">
    <property type="term" value="C:cytosol"/>
    <property type="evidence" value="ECO:0007669"/>
    <property type="project" value="TreeGrafter"/>
</dbReference>
<dbReference type="InterPro" id="IPR029903">
    <property type="entry name" value="RmlD-like-bd"/>
</dbReference>
<sequence>MPDVVKEKRILVTGKNGQLGQSILALTHKDSLNQFTFIDQEDLDLSNDRSIADYFTDNTFDIIIHCAAYTAVDKAESEQALADRVNHLAVKQLAEIAKKQSAALIHISTDYVFNGQNFKPYVESDKVNPQSVYGLTKLQGEQAFKKVNPKGMIIRTSWVYSEYGHNFVKTMLNLGDARDSLNVIFDQVGTPTYAGDLAK</sequence>
<evidence type="ECO:0000313" key="2">
    <source>
        <dbReference type="EMBL" id="VAW46326.1"/>
    </source>
</evidence>
<dbReference type="Gene3D" id="3.40.50.720">
    <property type="entry name" value="NAD(P)-binding Rossmann-like Domain"/>
    <property type="match status" value="1"/>
</dbReference>
<dbReference type="EMBL" id="UOFB01000133">
    <property type="protein sequence ID" value="VAW46326.1"/>
    <property type="molecule type" value="Genomic_DNA"/>
</dbReference>
<dbReference type="AlphaFoldDB" id="A0A3B0WPY5"/>
<evidence type="ECO:0000259" key="1">
    <source>
        <dbReference type="Pfam" id="PF04321"/>
    </source>
</evidence>
<proteinExistence type="predicted"/>
<accession>A0A3B0WPY5</accession>
<protein>
    <submittedName>
        <fullName evidence="2">dTDP-4-dehydrorhamnose reductase</fullName>
        <ecNumber evidence="2">1.1.1.133</ecNumber>
    </submittedName>
</protein>
<dbReference type="InterPro" id="IPR036291">
    <property type="entry name" value="NAD(P)-bd_dom_sf"/>
</dbReference>
<dbReference type="PANTHER" id="PTHR10491:SF4">
    <property type="entry name" value="METHIONINE ADENOSYLTRANSFERASE 2 SUBUNIT BETA"/>
    <property type="match status" value="1"/>
</dbReference>
<reference evidence="2" key="1">
    <citation type="submission" date="2018-06" db="EMBL/GenBank/DDBJ databases">
        <authorList>
            <person name="Zhirakovskaya E."/>
        </authorList>
    </citation>
    <scope>NUCLEOTIDE SEQUENCE</scope>
</reference>
<dbReference type="GO" id="GO:0008831">
    <property type="term" value="F:dTDP-4-dehydrorhamnose reductase activity"/>
    <property type="evidence" value="ECO:0007669"/>
    <property type="project" value="UniProtKB-EC"/>
</dbReference>
<dbReference type="Gene3D" id="3.90.25.10">
    <property type="entry name" value="UDP-galactose 4-epimerase, domain 1"/>
    <property type="match status" value="1"/>
</dbReference>
<dbReference type="InterPro" id="IPR005913">
    <property type="entry name" value="dTDP_dehydrorham_reduct"/>
</dbReference>
<dbReference type="GO" id="GO:0019305">
    <property type="term" value="P:dTDP-rhamnose biosynthetic process"/>
    <property type="evidence" value="ECO:0007669"/>
    <property type="project" value="TreeGrafter"/>
</dbReference>
<dbReference type="CDD" id="cd05254">
    <property type="entry name" value="dTDP_HR_like_SDR_e"/>
    <property type="match status" value="1"/>
</dbReference>
<name>A0A3B0WPY5_9ZZZZ</name>
<feature type="non-terminal residue" evidence="2">
    <location>
        <position position="199"/>
    </location>
</feature>
<organism evidence="2">
    <name type="scientific">hydrothermal vent metagenome</name>
    <dbReference type="NCBI Taxonomy" id="652676"/>
    <lineage>
        <taxon>unclassified sequences</taxon>
        <taxon>metagenomes</taxon>
        <taxon>ecological metagenomes</taxon>
    </lineage>
</organism>
<keyword evidence="2" id="KW-0560">Oxidoreductase</keyword>